<keyword evidence="1" id="KW-0812">Transmembrane</keyword>
<comment type="caution">
    <text evidence="2">The sequence shown here is derived from an EMBL/GenBank/DDBJ whole genome shotgun (WGS) entry which is preliminary data.</text>
</comment>
<proteinExistence type="predicted"/>
<organism evidence="2 3">
    <name type="scientific">Lactiplantibacillus nangangensis</name>
    <dbReference type="NCBI Taxonomy" id="2559917"/>
    <lineage>
        <taxon>Bacteria</taxon>
        <taxon>Bacillati</taxon>
        <taxon>Bacillota</taxon>
        <taxon>Bacilli</taxon>
        <taxon>Lactobacillales</taxon>
        <taxon>Lactobacillaceae</taxon>
        <taxon>Lactiplantibacillus</taxon>
    </lineage>
</organism>
<feature type="transmembrane region" description="Helical" evidence="1">
    <location>
        <begin position="109"/>
        <end position="131"/>
    </location>
</feature>
<accession>A0ABW1SIP1</accession>
<name>A0ABW1SIP1_9LACO</name>
<keyword evidence="1" id="KW-1133">Transmembrane helix</keyword>
<evidence type="ECO:0000313" key="2">
    <source>
        <dbReference type="EMBL" id="MFC6201111.1"/>
    </source>
</evidence>
<feature type="transmembrane region" description="Helical" evidence="1">
    <location>
        <begin position="21"/>
        <end position="39"/>
    </location>
</feature>
<protein>
    <submittedName>
        <fullName evidence="2">Uncharacterized protein</fullName>
    </submittedName>
</protein>
<keyword evidence="3" id="KW-1185">Reference proteome</keyword>
<dbReference type="Proteomes" id="UP001596171">
    <property type="component" value="Unassembled WGS sequence"/>
</dbReference>
<gene>
    <name evidence="2" type="ORF">ACFP1L_04250</name>
</gene>
<feature type="transmembrane region" description="Helical" evidence="1">
    <location>
        <begin position="45"/>
        <end position="62"/>
    </location>
</feature>
<keyword evidence="1" id="KW-0472">Membrane</keyword>
<sequence length="138" mass="15496">MPLNFKQALTSQNFIQPFNRWFFGATSLLYLGLAFSVTWTRTMRLIVLASYAQWGLVHLIKCKRKHSLKTKLPITLDSTLANLAILLALLLTFGYATLLLFAGGPNWRLLQQLIVALMICACLFGANLIVLKRLITLG</sequence>
<reference evidence="3" key="1">
    <citation type="journal article" date="2019" name="Int. J. Syst. Evol. Microbiol.">
        <title>The Global Catalogue of Microorganisms (GCM) 10K type strain sequencing project: providing services to taxonomists for standard genome sequencing and annotation.</title>
        <authorList>
            <consortium name="The Broad Institute Genomics Platform"/>
            <consortium name="The Broad Institute Genome Sequencing Center for Infectious Disease"/>
            <person name="Wu L."/>
            <person name="Ma J."/>
        </authorList>
    </citation>
    <scope>NUCLEOTIDE SEQUENCE [LARGE SCALE GENOMIC DNA]</scope>
    <source>
        <strain evidence="3">CCM 8930</strain>
    </source>
</reference>
<dbReference type="RefSeq" id="WP_137616819.1">
    <property type="nucleotide sequence ID" value="NZ_BJDI01000013.1"/>
</dbReference>
<feature type="transmembrane region" description="Helical" evidence="1">
    <location>
        <begin position="83"/>
        <end position="103"/>
    </location>
</feature>
<evidence type="ECO:0000313" key="3">
    <source>
        <dbReference type="Proteomes" id="UP001596171"/>
    </source>
</evidence>
<dbReference type="EMBL" id="JBHSSE010000009">
    <property type="protein sequence ID" value="MFC6201111.1"/>
    <property type="molecule type" value="Genomic_DNA"/>
</dbReference>
<evidence type="ECO:0000256" key="1">
    <source>
        <dbReference type="SAM" id="Phobius"/>
    </source>
</evidence>